<dbReference type="Proteomes" id="UP000199754">
    <property type="component" value="Chromosome"/>
</dbReference>
<dbReference type="KEGG" id="spse:SULPSESMR1_03521"/>
<dbReference type="OrthoDB" id="565387at2"/>
<dbReference type="EMBL" id="CP022415">
    <property type="protein sequence ID" value="ASM74292.1"/>
    <property type="molecule type" value="Genomic_DNA"/>
</dbReference>
<reference evidence="2 3" key="1">
    <citation type="submission" date="2017-07" db="EMBL/GenBank/DDBJ databases">
        <title>Genome Sequence of Sulfitobacter pseudonitzschiae Strain SMR1 Isolated from a culture of the Diatom Skeletonema marinoi.</title>
        <authorList>
            <person name="Topel M."/>
            <person name="Pinder M.I.M."/>
            <person name="Johansson O.N."/>
            <person name="Kourtchenko O."/>
            <person name="Godhe A."/>
            <person name="Clarke A.K."/>
        </authorList>
    </citation>
    <scope>NUCLEOTIDE SEQUENCE [LARGE SCALE GENOMIC DNA]</scope>
    <source>
        <strain evidence="2 3">SMR1</strain>
    </source>
</reference>
<sequence>MSACDPTDRPAAPQGRLKGKGKLDLHLGFFVKIIEQDGDITMPELSAALFDPTRVRVHPNAIGKFLCKLGYTYKLVTGHPRTPPCQSKTTAQRLVRTPHSRDAEASGARCLY</sequence>
<evidence type="ECO:0000313" key="3">
    <source>
        <dbReference type="Proteomes" id="UP000199754"/>
    </source>
</evidence>
<evidence type="ECO:0000313" key="2">
    <source>
        <dbReference type="EMBL" id="ASM74292.1"/>
    </source>
</evidence>
<dbReference type="AlphaFoldDB" id="A0A221K5K4"/>
<organism evidence="2 3">
    <name type="scientific">Pseudosulfitobacter pseudonitzschiae</name>
    <dbReference type="NCBI Taxonomy" id="1402135"/>
    <lineage>
        <taxon>Bacteria</taxon>
        <taxon>Pseudomonadati</taxon>
        <taxon>Pseudomonadota</taxon>
        <taxon>Alphaproteobacteria</taxon>
        <taxon>Rhodobacterales</taxon>
        <taxon>Roseobacteraceae</taxon>
        <taxon>Pseudosulfitobacter</taxon>
    </lineage>
</organism>
<accession>A0A221K5K4</accession>
<protein>
    <submittedName>
        <fullName evidence="2">Transposase</fullName>
    </submittedName>
</protein>
<feature type="region of interest" description="Disordered" evidence="1">
    <location>
        <begin position="83"/>
        <end position="107"/>
    </location>
</feature>
<gene>
    <name evidence="2" type="ORF">SULPSESMR1_03521</name>
</gene>
<keyword evidence="3" id="KW-1185">Reference proteome</keyword>
<evidence type="ECO:0000256" key="1">
    <source>
        <dbReference type="SAM" id="MobiDB-lite"/>
    </source>
</evidence>
<dbReference type="RefSeq" id="WP_089422009.1">
    <property type="nucleotide sequence ID" value="NZ_CP022415.1"/>
</dbReference>
<name>A0A221K5K4_9RHOB</name>
<proteinExistence type="predicted"/>